<dbReference type="SUPFAM" id="SSF69635">
    <property type="entry name" value="Type III secretory system chaperone-like"/>
    <property type="match status" value="1"/>
</dbReference>
<dbReference type="PRINTS" id="PR01305">
    <property type="entry name" value="SSPAKPROTEIN"/>
</dbReference>
<keyword evidence="2" id="KW-1185">Reference proteome</keyword>
<gene>
    <name evidence="1" type="ORF">SAMN05216202_3001</name>
</gene>
<evidence type="ECO:0000313" key="1">
    <source>
        <dbReference type="EMBL" id="SDV00464.1"/>
    </source>
</evidence>
<dbReference type="InterPro" id="IPR003065">
    <property type="entry name" value="Invas_SpaK"/>
</dbReference>
<dbReference type="CDD" id="cd17035">
    <property type="entry name" value="T3SC_IB_Spa15-like"/>
    <property type="match status" value="1"/>
</dbReference>
<organism evidence="1 2">
    <name type="scientific">Pseudomonas mucidolens</name>
    <dbReference type="NCBI Taxonomy" id="46679"/>
    <lineage>
        <taxon>Bacteria</taxon>
        <taxon>Pseudomonadati</taxon>
        <taxon>Pseudomonadota</taxon>
        <taxon>Gammaproteobacteria</taxon>
        <taxon>Pseudomonadales</taxon>
        <taxon>Pseudomonadaceae</taxon>
        <taxon>Pseudomonas</taxon>
    </lineage>
</organism>
<protein>
    <submittedName>
        <fullName evidence="1">Invasion protein B family protein</fullName>
    </submittedName>
</protein>
<dbReference type="Pfam" id="PF03519">
    <property type="entry name" value="Invas_SpaK"/>
    <property type="match status" value="1"/>
</dbReference>
<dbReference type="STRING" id="46679.SAMN05216202_3001"/>
<sequence length="135" mass="15093">MHARTLDELVKAALLHSGCNAQQIGSFDSHSTIEMQMRNSPNINIGKIDDDVWVWSSVAETGPSLYRHSSYVLLQFIFKECAFARSGQIQLADIDGRLELRLMAGPQALSSAENFCAALNDFVRRIETLRNLIQP</sequence>
<accession>A0A1H2N587</accession>
<dbReference type="OrthoDB" id="8588812at2"/>
<reference evidence="2" key="1">
    <citation type="submission" date="2016-10" db="EMBL/GenBank/DDBJ databases">
        <authorList>
            <person name="Varghese N."/>
            <person name="Submissions S."/>
        </authorList>
    </citation>
    <scope>NUCLEOTIDE SEQUENCE [LARGE SCALE GENOMIC DNA]</scope>
    <source>
        <strain evidence="2">LMG 2223</strain>
    </source>
</reference>
<evidence type="ECO:0000313" key="2">
    <source>
        <dbReference type="Proteomes" id="UP000198600"/>
    </source>
</evidence>
<dbReference type="RefSeq" id="WP_084378888.1">
    <property type="nucleotide sequence ID" value="NZ_LS483433.1"/>
</dbReference>
<dbReference type="Proteomes" id="UP000198600">
    <property type="component" value="Chromosome I"/>
</dbReference>
<name>A0A1H2N587_9PSED</name>
<dbReference type="AlphaFoldDB" id="A0A1H2N587"/>
<dbReference type="Gene3D" id="3.30.1460.10">
    <property type="match status" value="1"/>
</dbReference>
<proteinExistence type="predicted"/>
<dbReference type="EMBL" id="LT629802">
    <property type="protein sequence ID" value="SDV00464.1"/>
    <property type="molecule type" value="Genomic_DNA"/>
</dbReference>